<gene>
    <name evidence="1" type="ORF">GO620_005060</name>
</gene>
<protein>
    <submittedName>
        <fullName evidence="1">Uncharacterized protein</fullName>
    </submittedName>
</protein>
<dbReference type="Proteomes" id="UP000429232">
    <property type="component" value="Chromosome"/>
</dbReference>
<sequence length="300" mass="34248">MKKSLFIWLAVLMPLLSVAQVTRRIKPVVTTYQDSLIYLGKKMVNDTVDVERKNANYTFIRTLVKTLNRPGSYNLRFDSVKSITTLYSPDNKFRIFSWHVMNEDGSYRFYGAVQMNTAGKLQLFPLADYTPFIKAPRDTVTSNTQWYGAQYYTIVPVGQAKPYYVLLGWKGNNVKTTKKVIDVLSFKDGKPVFGAPVFNGKGKPADRVIFEYSRQVSMMLKYLPEKATIVFDHLVPPAKGMEGKYDEYGPDLSYDAYQLINGKWAFKDNIDMRNGASAADDMTDPRNEAKRDRLSAGRRN</sequence>
<name>A0A6I4I1W7_9SPHI</name>
<evidence type="ECO:0000313" key="2">
    <source>
        <dbReference type="Proteomes" id="UP000429232"/>
    </source>
</evidence>
<accession>A0A6I4I1W7</accession>
<dbReference type="RefSeq" id="WP_157526670.1">
    <property type="nucleotide sequence ID" value="NZ_CP066775.1"/>
</dbReference>
<evidence type="ECO:0000313" key="1">
    <source>
        <dbReference type="EMBL" id="QQL50831.1"/>
    </source>
</evidence>
<organism evidence="1 2">
    <name type="scientific">Mucilaginibacter ginkgonis</name>
    <dbReference type="NCBI Taxonomy" id="2682091"/>
    <lineage>
        <taxon>Bacteria</taxon>
        <taxon>Pseudomonadati</taxon>
        <taxon>Bacteroidota</taxon>
        <taxon>Sphingobacteriia</taxon>
        <taxon>Sphingobacteriales</taxon>
        <taxon>Sphingobacteriaceae</taxon>
        <taxon>Mucilaginibacter</taxon>
    </lineage>
</organism>
<dbReference type="AlphaFoldDB" id="A0A6I4I1W7"/>
<dbReference type="KEGG" id="mgik:GO620_005060"/>
<proteinExistence type="predicted"/>
<reference evidence="1 2" key="1">
    <citation type="submission" date="2020-12" db="EMBL/GenBank/DDBJ databases">
        <title>HMF7856_wgs.fasta genome submission.</title>
        <authorList>
            <person name="Kang H."/>
            <person name="Kim H."/>
            <person name="Joh K."/>
        </authorList>
    </citation>
    <scope>NUCLEOTIDE SEQUENCE [LARGE SCALE GENOMIC DNA]</scope>
    <source>
        <strain evidence="1 2">HMF7856</strain>
    </source>
</reference>
<keyword evidence="2" id="KW-1185">Reference proteome</keyword>
<dbReference type="EMBL" id="CP066775">
    <property type="protein sequence ID" value="QQL50831.1"/>
    <property type="molecule type" value="Genomic_DNA"/>
</dbReference>